<accession>A0A9Q0N147</accession>
<evidence type="ECO:0000256" key="7">
    <source>
        <dbReference type="RuleBase" id="RU003345"/>
    </source>
</evidence>
<keyword evidence="11" id="KW-1185">Reference proteome</keyword>
<evidence type="ECO:0000259" key="9">
    <source>
        <dbReference type="Pfam" id="PF00171"/>
    </source>
</evidence>
<comment type="similarity">
    <text evidence="1 4 7">Belongs to the aldehyde dehydrogenase family.</text>
</comment>
<dbReference type="InterPro" id="IPR016163">
    <property type="entry name" value="Ald_DH_C"/>
</dbReference>
<dbReference type="InterPro" id="IPR016161">
    <property type="entry name" value="Ald_DH/histidinol_DH"/>
</dbReference>
<organism evidence="10 11">
    <name type="scientific">Pseudolycoriella hygida</name>
    <dbReference type="NCBI Taxonomy" id="35572"/>
    <lineage>
        <taxon>Eukaryota</taxon>
        <taxon>Metazoa</taxon>
        <taxon>Ecdysozoa</taxon>
        <taxon>Arthropoda</taxon>
        <taxon>Hexapoda</taxon>
        <taxon>Insecta</taxon>
        <taxon>Pterygota</taxon>
        <taxon>Neoptera</taxon>
        <taxon>Endopterygota</taxon>
        <taxon>Diptera</taxon>
        <taxon>Nematocera</taxon>
        <taxon>Sciaroidea</taxon>
        <taxon>Sciaridae</taxon>
        <taxon>Pseudolycoriella</taxon>
    </lineage>
</organism>
<dbReference type="Proteomes" id="UP001151699">
    <property type="component" value="Chromosome B"/>
</dbReference>
<evidence type="ECO:0000256" key="2">
    <source>
        <dbReference type="ARBA" id="ARBA00023002"/>
    </source>
</evidence>
<evidence type="ECO:0000256" key="1">
    <source>
        <dbReference type="ARBA" id="ARBA00009986"/>
    </source>
</evidence>
<feature type="transmembrane region" description="Helical" evidence="8">
    <location>
        <begin position="437"/>
        <end position="457"/>
    </location>
</feature>
<dbReference type="PROSITE" id="PS00070">
    <property type="entry name" value="ALDEHYDE_DEHYDR_CYS"/>
    <property type="match status" value="1"/>
</dbReference>
<dbReference type="GO" id="GO:0006081">
    <property type="term" value="P:aldehyde metabolic process"/>
    <property type="evidence" value="ECO:0007669"/>
    <property type="project" value="InterPro"/>
</dbReference>
<dbReference type="AlphaFoldDB" id="A0A9Q0N147"/>
<evidence type="ECO:0000256" key="4">
    <source>
        <dbReference type="PIRNR" id="PIRNR036492"/>
    </source>
</evidence>
<dbReference type="InterPro" id="IPR016160">
    <property type="entry name" value="Ald_DH_CS_CYS"/>
</dbReference>
<dbReference type="Gene3D" id="3.40.605.10">
    <property type="entry name" value="Aldehyde Dehydrogenase, Chain A, domain 1"/>
    <property type="match status" value="1"/>
</dbReference>
<evidence type="ECO:0000313" key="11">
    <source>
        <dbReference type="Proteomes" id="UP001151699"/>
    </source>
</evidence>
<evidence type="ECO:0000313" key="10">
    <source>
        <dbReference type="EMBL" id="KAJ6641102.1"/>
    </source>
</evidence>
<keyword evidence="8" id="KW-0812">Transmembrane</keyword>
<dbReference type="GO" id="GO:0004029">
    <property type="term" value="F:aldehyde dehydrogenase (NAD+) activity"/>
    <property type="evidence" value="ECO:0007669"/>
    <property type="project" value="TreeGrafter"/>
</dbReference>
<protein>
    <recommendedName>
        <fullName evidence="4">Aldehyde dehydrogenase</fullName>
    </recommendedName>
</protein>
<proteinExistence type="inferred from homology"/>
<feature type="domain" description="Aldehyde dehydrogenase" evidence="9">
    <location>
        <begin position="4"/>
        <end position="394"/>
    </location>
</feature>
<evidence type="ECO:0000256" key="3">
    <source>
        <dbReference type="ARBA" id="ARBA00023027"/>
    </source>
</evidence>
<dbReference type="PIRSF" id="PIRSF036492">
    <property type="entry name" value="ALDH"/>
    <property type="match status" value="1"/>
</dbReference>
<dbReference type="Gene3D" id="3.40.309.10">
    <property type="entry name" value="Aldehyde Dehydrogenase, Chain A, domain 2"/>
    <property type="match status" value="1"/>
</dbReference>
<evidence type="ECO:0000256" key="5">
    <source>
        <dbReference type="PIRSR" id="PIRSR036492-1"/>
    </source>
</evidence>
<gene>
    <name evidence="10" type="primary">ALDH3B1</name>
    <name evidence="10" type="ORF">Bhyg_06037</name>
</gene>
<evidence type="ECO:0000256" key="6">
    <source>
        <dbReference type="PROSITE-ProRule" id="PRU10007"/>
    </source>
</evidence>
<dbReference type="InterPro" id="IPR015590">
    <property type="entry name" value="Aldehyde_DH_dom"/>
</dbReference>
<dbReference type="PANTHER" id="PTHR43570">
    <property type="entry name" value="ALDEHYDE DEHYDROGENASE"/>
    <property type="match status" value="1"/>
</dbReference>
<dbReference type="PROSITE" id="PS00687">
    <property type="entry name" value="ALDEHYDE_DEHYDR_GLU"/>
    <property type="match status" value="1"/>
</dbReference>
<sequence length="463" mass="51989">MRMYEENTTEMCEALASDLRKHKQEAIIMEVEFLKNDLRHTLMCLREWCKPDEPEKSLVNIMDKVRIYKDPYGVVLVMGAWNYPMQLTLLPLAAAIAAGNCVILKPSEISPATAKFIADTLPKYIDNDCYQTVLGGIPETTELLKHRFDYIFYTGSTRVGQIVHQAANKYLTPVTLELGGKSPCYIDNTADISITTKRVLWGKLVNSGQTCIAPDYILCTKEVQTKFVEEARKILDEWYGKNPQESPDLCRIVNQTNFHRLTTLLKSGNVAIGGKSDVQDLYIEPTILIDVKPSDPVMQEEIFGPILPVVNIENAYDAINFINSRDTALVMYIFTLDTQVQDLFVNGTQAGSMCMNDTIMQYAVDSLPFGGVGNSGIGAYHGKYSFDSFTHKKSCLIKSFNLLGENLGSSRYPPYSEKKTNFCTLLLKKRGGLSTKYLSYMLFFGLGVATTFLINNLSKKKLF</sequence>
<evidence type="ECO:0000256" key="8">
    <source>
        <dbReference type="SAM" id="Phobius"/>
    </source>
</evidence>
<name>A0A9Q0N147_9DIPT</name>
<dbReference type="InterPro" id="IPR012394">
    <property type="entry name" value="Aldehyde_DH_NAD(P)"/>
</dbReference>
<reference evidence="10" key="1">
    <citation type="submission" date="2022-07" db="EMBL/GenBank/DDBJ databases">
        <authorList>
            <person name="Trinca V."/>
            <person name="Uliana J.V.C."/>
            <person name="Torres T.T."/>
            <person name="Ward R.J."/>
            <person name="Monesi N."/>
        </authorList>
    </citation>
    <scope>NUCLEOTIDE SEQUENCE</scope>
    <source>
        <strain evidence="10">HSMRA1968</strain>
        <tissue evidence="10">Whole embryos</tissue>
    </source>
</reference>
<keyword evidence="8" id="KW-1133">Transmembrane helix</keyword>
<keyword evidence="3" id="KW-0520">NAD</keyword>
<comment type="caution">
    <text evidence="10">The sequence shown here is derived from an EMBL/GenBank/DDBJ whole genome shotgun (WGS) entry which is preliminary data.</text>
</comment>
<keyword evidence="8" id="KW-0472">Membrane</keyword>
<dbReference type="GO" id="GO:0005737">
    <property type="term" value="C:cytoplasm"/>
    <property type="evidence" value="ECO:0007669"/>
    <property type="project" value="TreeGrafter"/>
</dbReference>
<dbReference type="InterPro" id="IPR029510">
    <property type="entry name" value="Ald_DH_CS_GLU"/>
</dbReference>
<dbReference type="PANTHER" id="PTHR43570:SF16">
    <property type="entry name" value="ALDEHYDE DEHYDROGENASE TYPE III, ISOFORM Q"/>
    <property type="match status" value="1"/>
</dbReference>
<dbReference type="Pfam" id="PF00171">
    <property type="entry name" value="Aldedh"/>
    <property type="match status" value="1"/>
</dbReference>
<dbReference type="FunFam" id="3.40.309.10:FF:000003">
    <property type="entry name" value="Aldehyde dehydrogenase"/>
    <property type="match status" value="1"/>
</dbReference>
<dbReference type="SUPFAM" id="SSF53720">
    <property type="entry name" value="ALDH-like"/>
    <property type="match status" value="1"/>
</dbReference>
<feature type="active site" evidence="5">
    <location>
        <position position="211"/>
    </location>
</feature>
<dbReference type="OrthoDB" id="440325at2759"/>
<dbReference type="EMBL" id="WJQU01000002">
    <property type="protein sequence ID" value="KAJ6641102.1"/>
    <property type="molecule type" value="Genomic_DNA"/>
</dbReference>
<dbReference type="FunFam" id="3.40.605.10:FF:000004">
    <property type="entry name" value="Aldehyde dehydrogenase"/>
    <property type="match status" value="1"/>
</dbReference>
<feature type="active site" evidence="5 6">
    <location>
        <position position="177"/>
    </location>
</feature>
<keyword evidence="2 4" id="KW-0560">Oxidoreductase</keyword>
<dbReference type="InterPro" id="IPR016162">
    <property type="entry name" value="Ald_DH_N"/>
</dbReference>